<dbReference type="AlphaFoldDB" id="N1V0E1"/>
<accession>N1V0E1</accession>
<organism evidence="1 2">
    <name type="scientific">Arthrobacter crystallopoietes BAB-32</name>
    <dbReference type="NCBI Taxonomy" id="1246476"/>
    <lineage>
        <taxon>Bacteria</taxon>
        <taxon>Bacillati</taxon>
        <taxon>Actinomycetota</taxon>
        <taxon>Actinomycetes</taxon>
        <taxon>Micrococcales</taxon>
        <taxon>Micrococcaceae</taxon>
        <taxon>Crystallibacter</taxon>
    </lineage>
</organism>
<name>N1V0E1_9MICC</name>
<comment type="caution">
    <text evidence="1">The sequence shown here is derived from an EMBL/GenBank/DDBJ whole genome shotgun (WGS) entry which is preliminary data.</text>
</comment>
<feature type="non-terminal residue" evidence="1">
    <location>
        <position position="1"/>
    </location>
</feature>
<reference evidence="1 2" key="1">
    <citation type="journal article" date="2013" name="Genome Announc.">
        <title>Draft Genome Sequence of Arthrobacter crystallopoietes Strain BAB-32, Revealing Genes for Bioremediation.</title>
        <authorList>
            <person name="Joshi M.N."/>
            <person name="Pandit A.S."/>
            <person name="Sharma A."/>
            <person name="Pandya R.V."/>
            <person name="Desai S.M."/>
            <person name="Saxena A.K."/>
            <person name="Bagatharia S.B."/>
        </authorList>
    </citation>
    <scope>NUCLEOTIDE SEQUENCE [LARGE SCALE GENOMIC DNA]</scope>
    <source>
        <strain evidence="1 2">BAB-32</strain>
    </source>
</reference>
<evidence type="ECO:0000313" key="1">
    <source>
        <dbReference type="EMBL" id="EMY36121.1"/>
    </source>
</evidence>
<keyword evidence="2" id="KW-1185">Reference proteome</keyword>
<dbReference type="EMBL" id="ANPE02000027">
    <property type="protein sequence ID" value="EMY36121.1"/>
    <property type="molecule type" value="Genomic_DNA"/>
</dbReference>
<gene>
    <name evidence="1" type="ORF">D477_000740</name>
</gene>
<protein>
    <submittedName>
        <fullName evidence="1">Uncharacterized protein</fullName>
    </submittedName>
</protein>
<proteinExistence type="predicted"/>
<evidence type="ECO:0000313" key="2">
    <source>
        <dbReference type="Proteomes" id="UP000010729"/>
    </source>
</evidence>
<sequence length="65" mass="7435">EFFTKRSYDIMIEHHLNVGIAGFCGIRDSRVELLYDTLGNGATDMSSHYSKLRDRARQMARTVLA</sequence>
<dbReference type="Proteomes" id="UP000010729">
    <property type="component" value="Unassembled WGS sequence"/>
</dbReference>